<gene>
    <name evidence="1" type="ORF">PFICI_00105</name>
</gene>
<name>W3XLE8_PESFW</name>
<dbReference type="OMA" id="YLIWYPA"/>
<sequence>MRVRLGASHLLRLTRQYRAPANTYLPSSQWLDSHPDKKIMGRLMRTKYDEQELNLAIRGEKVPNCMGLEVGRRCVIRGMRYHDGFATELRGMFPEFTRALNARSIMSGRIPEMQAPEDIPYCIWYPEVASEETYRRLAQTYPQMRYHVGRACAVAGYSSLLRELNLLPDVHIAAEARDSGNTAIFDSIMVASKRYSVMNDYERTVDLEAELQPASLPHVYLNGDTAVASSLDLKQAHTAPGYCNPGFKRSAFNITEDCNIAEESVSEDVLASRPDVSHWLYTPLPQDYPTNANKDVLILMAAYYGDVDRYARLRRSKYLKHEWACVLRGIYHNPLFAKWWSMQSKVPSDFKRAILARRIMNNDLTGITEQAPPSDFDLPYQIWYPDVASSHTYAELFRRRPEMKEQIARACIVADHWGLYKEMDVDANFYLLREARDAANPFFLQDQERKVEAAGGIKALSSAEAWKWRTRGREFAPASLTLKKNITEGCGIYTDVDGIYDDWHVDVGNIITNISYPDEFKKQLEVDIKEEFCR</sequence>
<dbReference type="GeneID" id="19265118"/>
<dbReference type="Proteomes" id="UP000030651">
    <property type="component" value="Unassembled WGS sequence"/>
</dbReference>
<dbReference type="OrthoDB" id="4360026at2759"/>
<dbReference type="HOGENOM" id="CLU_027146_1_0_1"/>
<proteinExistence type="predicted"/>
<protein>
    <submittedName>
        <fullName evidence="1">Uncharacterized protein</fullName>
    </submittedName>
</protein>
<evidence type="ECO:0000313" key="1">
    <source>
        <dbReference type="EMBL" id="ETS86277.1"/>
    </source>
</evidence>
<dbReference type="InParanoid" id="W3XLE8"/>
<dbReference type="EMBL" id="KI912109">
    <property type="protein sequence ID" value="ETS86277.1"/>
    <property type="molecule type" value="Genomic_DNA"/>
</dbReference>
<dbReference type="RefSeq" id="XP_007826877.1">
    <property type="nucleotide sequence ID" value="XM_007828686.1"/>
</dbReference>
<organism evidence="1 2">
    <name type="scientific">Pestalotiopsis fici (strain W106-1 / CGMCC3.15140)</name>
    <dbReference type="NCBI Taxonomy" id="1229662"/>
    <lineage>
        <taxon>Eukaryota</taxon>
        <taxon>Fungi</taxon>
        <taxon>Dikarya</taxon>
        <taxon>Ascomycota</taxon>
        <taxon>Pezizomycotina</taxon>
        <taxon>Sordariomycetes</taxon>
        <taxon>Xylariomycetidae</taxon>
        <taxon>Amphisphaeriales</taxon>
        <taxon>Sporocadaceae</taxon>
        <taxon>Pestalotiopsis</taxon>
    </lineage>
</organism>
<reference evidence="2" key="1">
    <citation type="journal article" date="2015" name="BMC Genomics">
        <title>Genomic and transcriptomic analysis of the endophytic fungus Pestalotiopsis fici reveals its lifestyle and high potential for synthesis of natural products.</title>
        <authorList>
            <person name="Wang X."/>
            <person name="Zhang X."/>
            <person name="Liu L."/>
            <person name="Xiang M."/>
            <person name="Wang W."/>
            <person name="Sun X."/>
            <person name="Che Y."/>
            <person name="Guo L."/>
            <person name="Liu G."/>
            <person name="Guo L."/>
            <person name="Wang C."/>
            <person name="Yin W.B."/>
            <person name="Stadler M."/>
            <person name="Zhang X."/>
            <person name="Liu X."/>
        </authorList>
    </citation>
    <scope>NUCLEOTIDE SEQUENCE [LARGE SCALE GENOMIC DNA]</scope>
    <source>
        <strain evidence="2">W106-1 / CGMCC3.15140</strain>
    </source>
</reference>
<dbReference type="KEGG" id="pfy:PFICI_00105"/>
<evidence type="ECO:0000313" key="2">
    <source>
        <dbReference type="Proteomes" id="UP000030651"/>
    </source>
</evidence>
<accession>W3XLE8</accession>
<dbReference type="eggNOG" id="ENOG502SI4B">
    <property type="taxonomic scope" value="Eukaryota"/>
</dbReference>
<keyword evidence="2" id="KW-1185">Reference proteome</keyword>
<dbReference type="AlphaFoldDB" id="W3XLE8"/>